<gene>
    <name evidence="12" type="ORF">J2W94_001587</name>
</gene>
<keyword evidence="9" id="KW-1133">Transmembrane helix</keyword>
<organism evidence="12 13">
    <name type="scientific">Pseudoxanthomonas sacheonensis</name>
    <dbReference type="NCBI Taxonomy" id="443615"/>
    <lineage>
        <taxon>Bacteria</taxon>
        <taxon>Pseudomonadati</taxon>
        <taxon>Pseudomonadota</taxon>
        <taxon>Gammaproteobacteria</taxon>
        <taxon>Lysobacterales</taxon>
        <taxon>Lysobacteraceae</taxon>
        <taxon>Pseudoxanthomonas</taxon>
    </lineage>
</organism>
<evidence type="ECO:0000313" key="12">
    <source>
        <dbReference type="EMBL" id="MDR6841302.1"/>
    </source>
</evidence>
<comment type="caution">
    <text evidence="12">The sequence shown here is derived from an EMBL/GenBank/DDBJ whole genome shotgun (WGS) entry which is preliminary data.</text>
</comment>
<evidence type="ECO:0000256" key="9">
    <source>
        <dbReference type="SAM" id="Phobius"/>
    </source>
</evidence>
<dbReference type="InterPro" id="IPR050626">
    <property type="entry name" value="Peptidase_M16"/>
</dbReference>
<dbReference type="GO" id="GO:0006508">
    <property type="term" value="P:proteolysis"/>
    <property type="evidence" value="ECO:0007669"/>
    <property type="project" value="UniProtKB-KW"/>
</dbReference>
<dbReference type="PANTHER" id="PTHR43690">
    <property type="entry name" value="NARDILYSIN"/>
    <property type="match status" value="1"/>
</dbReference>
<dbReference type="SUPFAM" id="SSF63411">
    <property type="entry name" value="LuxS/MPP-like metallohydrolase"/>
    <property type="match status" value="3"/>
</dbReference>
<dbReference type="InterPro" id="IPR007863">
    <property type="entry name" value="Peptidase_M16_C"/>
</dbReference>
<evidence type="ECO:0000256" key="1">
    <source>
        <dbReference type="ARBA" id="ARBA00001947"/>
    </source>
</evidence>
<evidence type="ECO:0000256" key="2">
    <source>
        <dbReference type="ARBA" id="ARBA00007261"/>
    </source>
</evidence>
<dbReference type="InterPro" id="IPR011249">
    <property type="entry name" value="Metalloenz_LuxS/M16"/>
</dbReference>
<evidence type="ECO:0000259" key="10">
    <source>
        <dbReference type="Pfam" id="PF00675"/>
    </source>
</evidence>
<evidence type="ECO:0000256" key="5">
    <source>
        <dbReference type="ARBA" id="ARBA00022801"/>
    </source>
</evidence>
<proteinExistence type="inferred from homology"/>
<feature type="domain" description="Peptidase M16 N-terminal" evidence="10">
    <location>
        <begin position="87"/>
        <end position="207"/>
    </location>
</feature>
<dbReference type="InterPro" id="IPR001431">
    <property type="entry name" value="Pept_M16_Zn_BS"/>
</dbReference>
<keyword evidence="6" id="KW-0862">Zinc</keyword>
<evidence type="ECO:0000256" key="8">
    <source>
        <dbReference type="RuleBase" id="RU004447"/>
    </source>
</evidence>
<keyword evidence="5 12" id="KW-0378">Hydrolase</keyword>
<sequence>MLSLARGVEGRIAAVSQALGQVVAAIVFAAIVSFPAGSQTQAFLDAAATPRKGERTLDWPSQESDLTPDPNVRYGRLANGMRYAIRSNATPTKTVSIRMRFNVGSLMEADDQQGLAHFLEHMAFNGSENVPEGEMTRLLQRHGLSFGAHTNAYTGFDETVYKLDAPNVEEATLRTTFSLMRELASKLAITPDAVDRERGVILSEERARNTPAYRAADARWRALLPHALFSKRSPIGIVDVIRNAPAQRLRDFYESYYRPERAFFVVVGDLDIDATEVRIREMFADWKPARPDPGDPDLGSIAGGAEAAYFHDPHSPTAVSVTTLREPVREANTSASVQRSLLRRIGNAIVSRRLETLARAPGAPLHGGQASGAEMLDTVDVSAVDLASQPGDWERALTIAEQELRRAVEHGFTQAEISEEIARNRTFFRTAAVQASTRSSSGLADEIVGEFSNWGVDMAPGDELAAFERIAPSMTPDAVHQAFRAQWDGLSPHVFLSSSQEIDNFRQRARNAIDAGRRHGTAVAAEAAAPGFAYTDFGPSGAVVERSVIEDLGITTIRFANNVRLNIKPTKFAADSVLVSVRFGGGILELPADKPGLGFLVGATTGGGLQAHSSEELQRILAGRNVGVRVGVVPNAFSFDGRTTPEDLELQLQLMTAYLVAPGYRDEGLVQFRQGIRSETRTLDGTPNGVAQRDVPRLVRSGDRRYGIPPEEETLARNFDEVRQALLRASRSGGIEIGMVGDVDIARATELVAKTFGALPVRSASEPPFDEARSISFPAATPSPVVLNHSGEANRAMALVFWPTLDDSDAQAMRTLELLRSVLSLKLIERVRETDGATYAPSTEALFAHANPGYGYIGISLDLAPVDVDRFFPVLDEIAADLAGGQISEDELARARRPIVDQFRNDQESNAYWLSLVTTAQSDQVALSRHRRTATDYQAVAVRDLAAAAQRYLRQDRAYRIAIYPAKH</sequence>
<comment type="cofactor">
    <cofactor evidence="1">
        <name>Zn(2+)</name>
        <dbReference type="ChEBI" id="CHEBI:29105"/>
    </cofactor>
</comment>
<evidence type="ECO:0000256" key="7">
    <source>
        <dbReference type="ARBA" id="ARBA00023049"/>
    </source>
</evidence>
<dbReference type="Proteomes" id="UP001254759">
    <property type="component" value="Unassembled WGS sequence"/>
</dbReference>
<feature type="domain" description="Peptidase M16 C-terminal" evidence="11">
    <location>
        <begin position="246"/>
        <end position="422"/>
    </location>
</feature>
<reference evidence="12 13" key="1">
    <citation type="submission" date="2023-07" db="EMBL/GenBank/DDBJ databases">
        <title>Sorghum-associated microbial communities from plants grown in Nebraska, USA.</title>
        <authorList>
            <person name="Schachtman D."/>
        </authorList>
    </citation>
    <scope>NUCLEOTIDE SEQUENCE [LARGE SCALE GENOMIC DNA]</scope>
    <source>
        <strain evidence="12 13">BE107</strain>
    </source>
</reference>
<comment type="similarity">
    <text evidence="2 8">Belongs to the peptidase M16 family.</text>
</comment>
<dbReference type="PANTHER" id="PTHR43690:SF17">
    <property type="entry name" value="PROTEIN YHJJ"/>
    <property type="match status" value="1"/>
</dbReference>
<keyword evidence="9" id="KW-0472">Membrane</keyword>
<evidence type="ECO:0000256" key="4">
    <source>
        <dbReference type="ARBA" id="ARBA00022723"/>
    </source>
</evidence>
<dbReference type="PROSITE" id="PS00143">
    <property type="entry name" value="INSULINASE"/>
    <property type="match status" value="1"/>
</dbReference>
<keyword evidence="3 12" id="KW-0645">Protease</keyword>
<dbReference type="Gene3D" id="3.30.830.10">
    <property type="entry name" value="Metalloenzyme, LuxS/M16 peptidase-like"/>
    <property type="match status" value="4"/>
</dbReference>
<dbReference type="RefSeq" id="WP_310091929.1">
    <property type="nucleotide sequence ID" value="NZ_JAVDTT010000002.1"/>
</dbReference>
<feature type="domain" description="Peptidase M16 C-terminal" evidence="11">
    <location>
        <begin position="734"/>
        <end position="897"/>
    </location>
</feature>
<name>A0ABU1RRT0_9GAMM</name>
<protein>
    <submittedName>
        <fullName evidence="12">Zinc protease</fullName>
        <ecNumber evidence="12">3.4.24.-</ecNumber>
    </submittedName>
</protein>
<accession>A0ABU1RRT0</accession>
<evidence type="ECO:0000256" key="6">
    <source>
        <dbReference type="ARBA" id="ARBA00022833"/>
    </source>
</evidence>
<keyword evidence="7" id="KW-0482">Metalloprotease</keyword>
<evidence type="ECO:0000256" key="3">
    <source>
        <dbReference type="ARBA" id="ARBA00022670"/>
    </source>
</evidence>
<feature type="transmembrane region" description="Helical" evidence="9">
    <location>
        <begin position="12"/>
        <end position="34"/>
    </location>
</feature>
<keyword evidence="9" id="KW-0812">Transmembrane</keyword>
<dbReference type="EC" id="3.4.24.-" evidence="12"/>
<dbReference type="GO" id="GO:0008233">
    <property type="term" value="F:peptidase activity"/>
    <property type="evidence" value="ECO:0007669"/>
    <property type="project" value="UniProtKB-KW"/>
</dbReference>
<dbReference type="InterPro" id="IPR011765">
    <property type="entry name" value="Pept_M16_N"/>
</dbReference>
<evidence type="ECO:0000259" key="11">
    <source>
        <dbReference type="Pfam" id="PF05193"/>
    </source>
</evidence>
<dbReference type="Pfam" id="PF00675">
    <property type="entry name" value="Peptidase_M16"/>
    <property type="match status" value="1"/>
</dbReference>
<evidence type="ECO:0000313" key="13">
    <source>
        <dbReference type="Proteomes" id="UP001254759"/>
    </source>
</evidence>
<keyword evidence="4" id="KW-0479">Metal-binding</keyword>
<dbReference type="Pfam" id="PF05193">
    <property type="entry name" value="Peptidase_M16_C"/>
    <property type="match status" value="2"/>
</dbReference>
<keyword evidence="13" id="KW-1185">Reference proteome</keyword>
<dbReference type="EMBL" id="JAVDTT010000002">
    <property type="protein sequence ID" value="MDR6841302.1"/>
    <property type="molecule type" value="Genomic_DNA"/>
</dbReference>